<keyword evidence="2" id="KW-1185">Reference proteome</keyword>
<sequence>MKGKDWSFYKACNSNNDKGQNRKTLSFPNQTRRSSIFSQKPYHSPTRTLLSQPHLWEKKCEASRNQGAALGNDGSRGDLQFENNSLDNVNLNISNGVMPLQYYTIEYQISNTDFSALAGIANILFHYNRAPDLGNGQLCQVYQGERPVNGVSSLGGSHNKPKVSLMALQLAGVILVPSLTPQTAGGNVHAGALPRLKQLKKIN</sequence>
<gene>
    <name evidence="1" type="ORF">OIU85_009735</name>
</gene>
<protein>
    <submittedName>
        <fullName evidence="1">Uncharacterized protein</fullName>
    </submittedName>
</protein>
<dbReference type="AlphaFoldDB" id="A0A9Q0NV21"/>
<proteinExistence type="predicted"/>
<organism evidence="1 2">
    <name type="scientific">Salix viminalis</name>
    <name type="common">Common osier</name>
    <name type="synonym">Basket willow</name>
    <dbReference type="NCBI Taxonomy" id="40686"/>
    <lineage>
        <taxon>Eukaryota</taxon>
        <taxon>Viridiplantae</taxon>
        <taxon>Streptophyta</taxon>
        <taxon>Embryophyta</taxon>
        <taxon>Tracheophyta</taxon>
        <taxon>Spermatophyta</taxon>
        <taxon>Magnoliopsida</taxon>
        <taxon>eudicotyledons</taxon>
        <taxon>Gunneridae</taxon>
        <taxon>Pentapetalae</taxon>
        <taxon>rosids</taxon>
        <taxon>fabids</taxon>
        <taxon>Malpighiales</taxon>
        <taxon>Salicaceae</taxon>
        <taxon>Saliceae</taxon>
        <taxon>Salix</taxon>
    </lineage>
</organism>
<name>A0A9Q0NV21_SALVM</name>
<reference evidence="1" key="2">
    <citation type="journal article" date="2023" name="Int. J. Mol. Sci.">
        <title>De Novo Assembly and Annotation of 11 Diverse Shrub Willow (Salix) Genomes Reveals Novel Gene Organization in Sex-Linked Regions.</title>
        <authorList>
            <person name="Hyden B."/>
            <person name="Feng K."/>
            <person name="Yates T.B."/>
            <person name="Jawdy S."/>
            <person name="Cereghino C."/>
            <person name="Smart L.B."/>
            <person name="Muchero W."/>
        </authorList>
    </citation>
    <scope>NUCLEOTIDE SEQUENCE [LARGE SCALE GENOMIC DNA]</scope>
    <source>
        <tissue evidence="1">Shoot tip</tissue>
    </source>
</reference>
<comment type="caution">
    <text evidence="1">The sequence shown here is derived from an EMBL/GenBank/DDBJ whole genome shotgun (WGS) entry which is preliminary data.</text>
</comment>
<dbReference type="Proteomes" id="UP001151529">
    <property type="component" value="Chromosome 15Z"/>
</dbReference>
<dbReference type="EMBL" id="JAPFFL010000015">
    <property type="protein sequence ID" value="KAJ6676483.1"/>
    <property type="molecule type" value="Genomic_DNA"/>
</dbReference>
<accession>A0A9Q0NV21</accession>
<dbReference type="OrthoDB" id="10485789at2759"/>
<evidence type="ECO:0000313" key="2">
    <source>
        <dbReference type="Proteomes" id="UP001151529"/>
    </source>
</evidence>
<reference evidence="1" key="1">
    <citation type="submission" date="2022-11" db="EMBL/GenBank/DDBJ databases">
        <authorList>
            <person name="Hyden B.L."/>
            <person name="Feng K."/>
            <person name="Yates T."/>
            <person name="Jawdy S."/>
            <person name="Smart L.B."/>
            <person name="Muchero W."/>
        </authorList>
    </citation>
    <scope>NUCLEOTIDE SEQUENCE</scope>
    <source>
        <tissue evidence="1">Shoot tip</tissue>
    </source>
</reference>
<evidence type="ECO:0000313" key="1">
    <source>
        <dbReference type="EMBL" id="KAJ6676483.1"/>
    </source>
</evidence>